<dbReference type="AlphaFoldDB" id="A0A445FXK4"/>
<gene>
    <name evidence="8" type="ORF">D0Y65_049538</name>
</gene>
<keyword evidence="4 5" id="KW-0408">Iron</keyword>
<dbReference type="PRINTS" id="PR00385">
    <property type="entry name" value="P450"/>
</dbReference>
<dbReference type="InterPro" id="IPR017972">
    <property type="entry name" value="Cyt_P450_CS"/>
</dbReference>
<dbReference type="GO" id="GO:0004497">
    <property type="term" value="F:monooxygenase activity"/>
    <property type="evidence" value="ECO:0007669"/>
    <property type="project" value="UniProtKB-KW"/>
</dbReference>
<reference evidence="8 9" key="1">
    <citation type="submission" date="2018-09" db="EMBL/GenBank/DDBJ databases">
        <title>A high-quality reference genome of wild soybean provides a powerful tool to mine soybean genomes.</title>
        <authorList>
            <person name="Xie M."/>
            <person name="Chung C.Y.L."/>
            <person name="Li M.-W."/>
            <person name="Wong F.-L."/>
            <person name="Chan T.-F."/>
            <person name="Lam H.-M."/>
        </authorList>
    </citation>
    <scope>NUCLEOTIDE SEQUENCE [LARGE SCALE GENOMIC DNA]</scope>
    <source>
        <strain evidence="9">cv. W05</strain>
        <tissue evidence="8">Hypocotyl of etiolated seedlings</tissue>
    </source>
</reference>
<accession>A0A445FXK4</accession>
<evidence type="ECO:0000256" key="3">
    <source>
        <dbReference type="ARBA" id="ARBA00023002"/>
    </source>
</evidence>
<feature type="transmembrane region" description="Helical" evidence="7">
    <location>
        <begin position="6"/>
        <end position="25"/>
    </location>
</feature>
<feature type="binding site" description="axial binding residue" evidence="5">
    <location>
        <position position="442"/>
    </location>
    <ligand>
        <name>heme</name>
        <dbReference type="ChEBI" id="CHEBI:30413"/>
    </ligand>
    <ligandPart>
        <name>Fe</name>
        <dbReference type="ChEBI" id="CHEBI:18248"/>
    </ligandPart>
</feature>
<dbReference type="PANTHER" id="PTHR47950:SF30">
    <property type="entry name" value="CYTOCHROME P450 FAMILY PROTEIN"/>
    <property type="match status" value="1"/>
</dbReference>
<dbReference type="Gene3D" id="1.10.630.10">
    <property type="entry name" value="Cytochrome P450"/>
    <property type="match status" value="1"/>
</dbReference>
<name>A0A445FXK4_GLYSO</name>
<evidence type="ECO:0000256" key="7">
    <source>
        <dbReference type="SAM" id="Phobius"/>
    </source>
</evidence>
<keyword evidence="6" id="KW-0503">Monooxygenase</keyword>
<evidence type="ECO:0000256" key="5">
    <source>
        <dbReference type="PIRSR" id="PIRSR602401-1"/>
    </source>
</evidence>
<dbReference type="GO" id="GO:0016705">
    <property type="term" value="F:oxidoreductase activity, acting on paired donors, with incorporation or reduction of molecular oxygen"/>
    <property type="evidence" value="ECO:0007669"/>
    <property type="project" value="InterPro"/>
</dbReference>
<keyword evidence="5 6" id="KW-0349">Heme</keyword>
<proteinExistence type="inferred from homology"/>
<evidence type="ECO:0000256" key="6">
    <source>
        <dbReference type="RuleBase" id="RU000461"/>
    </source>
</evidence>
<evidence type="ECO:0000256" key="1">
    <source>
        <dbReference type="ARBA" id="ARBA00010617"/>
    </source>
</evidence>
<comment type="caution">
    <text evidence="8">The sequence shown here is derived from an EMBL/GenBank/DDBJ whole genome shotgun (WGS) entry which is preliminary data.</text>
</comment>
<comment type="similarity">
    <text evidence="1 6">Belongs to the cytochrome P450 family.</text>
</comment>
<dbReference type="PANTHER" id="PTHR47950">
    <property type="entry name" value="CYTOCHROME P450, FAMILY 76, SUBFAMILY C, POLYPEPTIDE 5-RELATED"/>
    <property type="match status" value="1"/>
</dbReference>
<evidence type="ECO:0000313" key="8">
    <source>
        <dbReference type="EMBL" id="RZB53642.1"/>
    </source>
</evidence>
<keyword evidence="7" id="KW-0812">Transmembrane</keyword>
<sequence length="502" mass="57259">MDYQTILLLITFVNAIILIFIPKLFNHTPESTNLPPGPHPFSIIGNILEIATNPHKAATKLSRIYGPLMTLKIGSITTIVISSPQLAKQVLHENGPVFSSRTIPHSVHALDHHKYSIVFMHPSPKWRKLRRVCATKIFSPQALDSTQILRQQKVHKLLDFVEERCKKGEVLDIGEAIFTTTLNSISTTLFSMDLSNSTSEESQENKNIIRAMMEEAGRPNVADFFPILRPLDPQRSFARMSNYFKKMFKIIDGITEERMCSRLLETDSKVYKDVLDSLINIEETGYQLSHNEMLHLFLDLLVAGIDTTSNTVEWIMAELLRNPDKMEKARKELSQTIDKDAIIEESHILKLPFLQAVVKETLRLHPPAPFLVPHKCDEMVSISSFNVPKNAQVLVNVWAMGRDPAIWENPEMFMPERFLEREIDFKGHDFEFIPFGAGKRICPGLPFAHRTMHLMVASLVHNFEWKLADGLMPEHMNMKEQYGLTLKKAQPLLVQAIAITHI</sequence>
<keyword evidence="7" id="KW-0472">Membrane</keyword>
<dbReference type="CDD" id="cd11073">
    <property type="entry name" value="CYP76-like"/>
    <property type="match status" value="1"/>
</dbReference>
<keyword evidence="3 6" id="KW-0560">Oxidoreductase</keyword>
<evidence type="ECO:0000313" key="9">
    <source>
        <dbReference type="Proteomes" id="UP000289340"/>
    </source>
</evidence>
<dbReference type="Proteomes" id="UP000289340">
    <property type="component" value="Chromosome 18"/>
</dbReference>
<dbReference type="InterPro" id="IPR001128">
    <property type="entry name" value="Cyt_P450"/>
</dbReference>
<evidence type="ECO:0000256" key="4">
    <source>
        <dbReference type="ARBA" id="ARBA00023004"/>
    </source>
</evidence>
<comment type="cofactor">
    <cofactor evidence="5">
        <name>heme</name>
        <dbReference type="ChEBI" id="CHEBI:30413"/>
    </cofactor>
</comment>
<dbReference type="GO" id="GO:0020037">
    <property type="term" value="F:heme binding"/>
    <property type="evidence" value="ECO:0007669"/>
    <property type="project" value="InterPro"/>
</dbReference>
<dbReference type="FunFam" id="1.10.630.10:FF:000007">
    <property type="entry name" value="Cytochrome P450 76C4"/>
    <property type="match status" value="1"/>
</dbReference>
<dbReference type="PRINTS" id="PR00463">
    <property type="entry name" value="EP450I"/>
</dbReference>
<keyword evidence="7" id="KW-1133">Transmembrane helix</keyword>
<organism evidence="8 9">
    <name type="scientific">Glycine soja</name>
    <name type="common">Wild soybean</name>
    <dbReference type="NCBI Taxonomy" id="3848"/>
    <lineage>
        <taxon>Eukaryota</taxon>
        <taxon>Viridiplantae</taxon>
        <taxon>Streptophyta</taxon>
        <taxon>Embryophyta</taxon>
        <taxon>Tracheophyta</taxon>
        <taxon>Spermatophyta</taxon>
        <taxon>Magnoliopsida</taxon>
        <taxon>eudicotyledons</taxon>
        <taxon>Gunneridae</taxon>
        <taxon>Pentapetalae</taxon>
        <taxon>rosids</taxon>
        <taxon>fabids</taxon>
        <taxon>Fabales</taxon>
        <taxon>Fabaceae</taxon>
        <taxon>Papilionoideae</taxon>
        <taxon>50 kb inversion clade</taxon>
        <taxon>NPAAA clade</taxon>
        <taxon>indigoferoid/millettioid clade</taxon>
        <taxon>Phaseoleae</taxon>
        <taxon>Glycine</taxon>
        <taxon>Glycine subgen. Soja</taxon>
    </lineage>
</organism>
<dbReference type="Pfam" id="PF00067">
    <property type="entry name" value="p450"/>
    <property type="match status" value="1"/>
</dbReference>
<keyword evidence="2 5" id="KW-0479">Metal-binding</keyword>
<dbReference type="EMBL" id="QZWG01000018">
    <property type="protein sequence ID" value="RZB53642.1"/>
    <property type="molecule type" value="Genomic_DNA"/>
</dbReference>
<dbReference type="SUPFAM" id="SSF48264">
    <property type="entry name" value="Cytochrome P450"/>
    <property type="match status" value="1"/>
</dbReference>
<dbReference type="PROSITE" id="PS00086">
    <property type="entry name" value="CYTOCHROME_P450"/>
    <property type="match status" value="1"/>
</dbReference>
<dbReference type="InterPro" id="IPR002401">
    <property type="entry name" value="Cyt_P450_E_grp-I"/>
</dbReference>
<keyword evidence="9" id="KW-1185">Reference proteome</keyword>
<protein>
    <submittedName>
        <fullName evidence="8">Geraniol 8-hydroxylase</fullName>
    </submittedName>
</protein>
<dbReference type="GO" id="GO:0005506">
    <property type="term" value="F:iron ion binding"/>
    <property type="evidence" value="ECO:0007669"/>
    <property type="project" value="InterPro"/>
</dbReference>
<evidence type="ECO:0000256" key="2">
    <source>
        <dbReference type="ARBA" id="ARBA00022723"/>
    </source>
</evidence>
<dbReference type="InterPro" id="IPR036396">
    <property type="entry name" value="Cyt_P450_sf"/>
</dbReference>